<organism evidence="1 2">
    <name type="scientific">Paraglomus occultum</name>
    <dbReference type="NCBI Taxonomy" id="144539"/>
    <lineage>
        <taxon>Eukaryota</taxon>
        <taxon>Fungi</taxon>
        <taxon>Fungi incertae sedis</taxon>
        <taxon>Mucoromycota</taxon>
        <taxon>Glomeromycotina</taxon>
        <taxon>Glomeromycetes</taxon>
        <taxon>Paraglomerales</taxon>
        <taxon>Paraglomeraceae</taxon>
        <taxon>Paraglomus</taxon>
    </lineage>
</organism>
<accession>A0A9N9CCJ9</accession>
<protein>
    <submittedName>
        <fullName evidence="1">10798_t:CDS:1</fullName>
    </submittedName>
</protein>
<evidence type="ECO:0000313" key="2">
    <source>
        <dbReference type="Proteomes" id="UP000789572"/>
    </source>
</evidence>
<dbReference type="AlphaFoldDB" id="A0A9N9CCJ9"/>
<proteinExistence type="predicted"/>
<sequence>LPPLKDRQIGKITQYAHIVSAHISNFALASSIGAGFTPVLSQKVFCVGHILGRANEIAHQPDEDYSYPRLEYDSMYALYQMHMRTDNRYG</sequence>
<dbReference type="EMBL" id="CAJVPJ010001571">
    <property type="protein sequence ID" value="CAG8596360.1"/>
    <property type="molecule type" value="Genomic_DNA"/>
</dbReference>
<keyword evidence="2" id="KW-1185">Reference proteome</keyword>
<comment type="caution">
    <text evidence="1">The sequence shown here is derived from an EMBL/GenBank/DDBJ whole genome shotgun (WGS) entry which is preliminary data.</text>
</comment>
<dbReference type="Proteomes" id="UP000789572">
    <property type="component" value="Unassembled WGS sequence"/>
</dbReference>
<reference evidence="1" key="1">
    <citation type="submission" date="2021-06" db="EMBL/GenBank/DDBJ databases">
        <authorList>
            <person name="Kallberg Y."/>
            <person name="Tangrot J."/>
            <person name="Rosling A."/>
        </authorList>
    </citation>
    <scope>NUCLEOTIDE SEQUENCE</scope>
    <source>
        <strain evidence="1">IA702</strain>
    </source>
</reference>
<feature type="non-terminal residue" evidence="1">
    <location>
        <position position="90"/>
    </location>
</feature>
<name>A0A9N9CCJ9_9GLOM</name>
<gene>
    <name evidence="1" type="ORF">POCULU_LOCUS7235</name>
</gene>
<evidence type="ECO:0000313" key="1">
    <source>
        <dbReference type="EMBL" id="CAG8596360.1"/>
    </source>
</evidence>